<evidence type="ECO:0000313" key="3">
    <source>
        <dbReference type="EMBL" id="KAJ6853352.1"/>
    </source>
</evidence>
<comment type="caution">
    <text evidence="3">The sequence shown here is derived from an EMBL/GenBank/DDBJ whole genome shotgun (WGS) entry which is preliminary data.</text>
</comment>
<reference evidence="3" key="1">
    <citation type="journal article" date="2023" name="GigaByte">
        <title>Genome assembly of the bearded iris, Iris pallida Lam.</title>
        <authorList>
            <person name="Bruccoleri R.E."/>
            <person name="Oakeley E.J."/>
            <person name="Faust A.M.E."/>
            <person name="Altorfer M."/>
            <person name="Dessus-Babus S."/>
            <person name="Burckhardt D."/>
            <person name="Oertli M."/>
            <person name="Naumann U."/>
            <person name="Petersen F."/>
            <person name="Wong J."/>
        </authorList>
    </citation>
    <scope>NUCLEOTIDE SEQUENCE</scope>
    <source>
        <strain evidence="3">GSM-AAB239-AS_SAM_17_03QT</strain>
    </source>
</reference>
<evidence type="ECO:0000313" key="4">
    <source>
        <dbReference type="Proteomes" id="UP001140949"/>
    </source>
</evidence>
<feature type="region of interest" description="Disordered" evidence="2">
    <location>
        <begin position="1"/>
        <end position="26"/>
    </location>
</feature>
<feature type="compositionally biased region" description="Polar residues" evidence="2">
    <location>
        <begin position="1"/>
        <end position="13"/>
    </location>
</feature>
<protein>
    <submittedName>
        <fullName evidence="3">Eukaryotic translation initiation factor 4B1</fullName>
    </submittedName>
</protein>
<dbReference type="PANTHER" id="PTHR33083:SF93">
    <property type="entry name" value="OS07G0516300 PROTEIN"/>
    <property type="match status" value="1"/>
</dbReference>
<feature type="compositionally biased region" description="Low complexity" evidence="2">
    <location>
        <begin position="130"/>
        <end position="142"/>
    </location>
</feature>
<feature type="region of interest" description="Disordered" evidence="2">
    <location>
        <begin position="58"/>
        <end position="147"/>
    </location>
</feature>
<evidence type="ECO:0000256" key="1">
    <source>
        <dbReference type="ARBA" id="ARBA00034773"/>
    </source>
</evidence>
<dbReference type="GO" id="GO:0010150">
    <property type="term" value="P:leaf senescence"/>
    <property type="evidence" value="ECO:0007669"/>
    <property type="project" value="UniProtKB-ARBA"/>
</dbReference>
<evidence type="ECO:0000256" key="2">
    <source>
        <dbReference type="SAM" id="MobiDB-lite"/>
    </source>
</evidence>
<sequence>MTTFVYNVPQNAKEQSPPGSSEPQPPQHLIAYVIILRRWPMAKGRKNATDRNRHHLLLGTTHGHDHGGRNVGPEFDHDDVWPTANEPDRTDDEQENSVRRQLGGLSLSFESGWRHQRRREGTSAPVDVPSWSGSARAGPAGSAEDETEWVPPHEYLAREHGRRSVTTSVFEGAGRTLKGRDMSRVRDAVWRQTGFFRLNRTGSGFRMLPTTRKKKV</sequence>
<dbReference type="GO" id="GO:0003743">
    <property type="term" value="F:translation initiation factor activity"/>
    <property type="evidence" value="ECO:0007669"/>
    <property type="project" value="UniProtKB-KW"/>
</dbReference>
<dbReference type="InterPro" id="IPR007608">
    <property type="entry name" value="Senescence_reg_S40"/>
</dbReference>
<dbReference type="AlphaFoldDB" id="A0AAX6IJG0"/>
<dbReference type="Proteomes" id="UP001140949">
    <property type="component" value="Unassembled WGS sequence"/>
</dbReference>
<keyword evidence="3" id="KW-0396">Initiation factor</keyword>
<organism evidence="3 4">
    <name type="scientific">Iris pallida</name>
    <name type="common">Sweet iris</name>
    <dbReference type="NCBI Taxonomy" id="29817"/>
    <lineage>
        <taxon>Eukaryota</taxon>
        <taxon>Viridiplantae</taxon>
        <taxon>Streptophyta</taxon>
        <taxon>Embryophyta</taxon>
        <taxon>Tracheophyta</taxon>
        <taxon>Spermatophyta</taxon>
        <taxon>Magnoliopsida</taxon>
        <taxon>Liliopsida</taxon>
        <taxon>Asparagales</taxon>
        <taxon>Iridaceae</taxon>
        <taxon>Iridoideae</taxon>
        <taxon>Irideae</taxon>
        <taxon>Iris</taxon>
    </lineage>
</organism>
<keyword evidence="3" id="KW-0648">Protein biosynthesis</keyword>
<gene>
    <name evidence="3" type="ORF">M6B38_250520</name>
</gene>
<reference evidence="3" key="2">
    <citation type="submission" date="2023-04" db="EMBL/GenBank/DDBJ databases">
        <authorList>
            <person name="Bruccoleri R.E."/>
            <person name="Oakeley E.J."/>
            <person name="Faust A.-M."/>
            <person name="Dessus-Babus S."/>
            <person name="Altorfer M."/>
            <person name="Burckhardt D."/>
            <person name="Oertli M."/>
            <person name="Naumann U."/>
            <person name="Petersen F."/>
            <person name="Wong J."/>
        </authorList>
    </citation>
    <scope>NUCLEOTIDE SEQUENCE</scope>
    <source>
        <strain evidence="3">GSM-AAB239-AS_SAM_17_03QT</strain>
        <tissue evidence="3">Leaf</tissue>
    </source>
</reference>
<proteinExistence type="inferred from homology"/>
<feature type="compositionally biased region" description="Basic and acidic residues" evidence="2">
    <location>
        <begin position="62"/>
        <end position="80"/>
    </location>
</feature>
<dbReference type="Pfam" id="PF04520">
    <property type="entry name" value="Senescence_reg"/>
    <property type="match status" value="1"/>
</dbReference>
<keyword evidence="4" id="KW-1185">Reference proteome</keyword>
<comment type="similarity">
    <text evidence="1">Belongs to the senescence regulator S40 family.</text>
</comment>
<dbReference type="PANTHER" id="PTHR33083">
    <property type="entry name" value="EXPRESSED PROTEIN"/>
    <property type="match status" value="1"/>
</dbReference>
<name>A0AAX6IJG0_IRIPA</name>
<dbReference type="EMBL" id="JANAVB010000800">
    <property type="protein sequence ID" value="KAJ6853352.1"/>
    <property type="molecule type" value="Genomic_DNA"/>
</dbReference>
<accession>A0AAX6IJG0</accession>